<dbReference type="Proteomes" id="UP000446866">
    <property type="component" value="Unassembled WGS sequence"/>
</dbReference>
<protein>
    <submittedName>
        <fullName evidence="1">Uncharacterized protein</fullName>
    </submittedName>
</protein>
<gene>
    <name evidence="1" type="ORF">D0435_11325</name>
</gene>
<organism evidence="1 2">
    <name type="scientific">Anaerotruncus colihominis</name>
    <dbReference type="NCBI Taxonomy" id="169435"/>
    <lineage>
        <taxon>Bacteria</taxon>
        <taxon>Bacillati</taxon>
        <taxon>Bacillota</taxon>
        <taxon>Clostridia</taxon>
        <taxon>Eubacteriales</taxon>
        <taxon>Oscillospiraceae</taxon>
        <taxon>Anaerotruncus</taxon>
    </lineage>
</organism>
<name>A0A845QJ83_9FIRM</name>
<sequence length="59" mass="6584">MRADFLKNGAAMTVLLSRKCTKREVLRENDAEATVDVTTAAKSYIIVLIETARTERKAI</sequence>
<dbReference type="EMBL" id="QXWK01000021">
    <property type="protein sequence ID" value="NBH62242.1"/>
    <property type="molecule type" value="Genomic_DNA"/>
</dbReference>
<evidence type="ECO:0000313" key="1">
    <source>
        <dbReference type="EMBL" id="NBH62242.1"/>
    </source>
</evidence>
<comment type="caution">
    <text evidence="1">The sequence shown here is derived from an EMBL/GenBank/DDBJ whole genome shotgun (WGS) entry which is preliminary data.</text>
</comment>
<keyword evidence="2" id="KW-1185">Reference proteome</keyword>
<accession>A0A845QJ83</accession>
<evidence type="ECO:0000313" key="2">
    <source>
        <dbReference type="Proteomes" id="UP000446866"/>
    </source>
</evidence>
<reference evidence="1 2" key="1">
    <citation type="submission" date="2018-08" db="EMBL/GenBank/DDBJ databases">
        <title>Murine metabolic-syndrome-specific gut microbial biobank.</title>
        <authorList>
            <person name="Liu C."/>
        </authorList>
    </citation>
    <scope>NUCLEOTIDE SEQUENCE [LARGE SCALE GENOMIC DNA]</scope>
    <source>
        <strain evidence="1 2">28</strain>
    </source>
</reference>
<proteinExistence type="predicted"/>
<dbReference type="AlphaFoldDB" id="A0A845QJ83"/>